<proteinExistence type="predicted"/>
<keyword evidence="1" id="KW-0472">Membrane</keyword>
<keyword evidence="1" id="KW-0812">Transmembrane</keyword>
<comment type="caution">
    <text evidence="2">The sequence shown here is derived from an EMBL/GenBank/DDBJ whole genome shotgun (WGS) entry which is preliminary data.</text>
</comment>
<organism evidence="2 3">
    <name type="scientific">Lysinibacillus zambalensis</name>
    <dbReference type="NCBI Taxonomy" id="3160866"/>
    <lineage>
        <taxon>Bacteria</taxon>
        <taxon>Bacillati</taxon>
        <taxon>Bacillota</taxon>
        <taxon>Bacilli</taxon>
        <taxon>Bacillales</taxon>
        <taxon>Bacillaceae</taxon>
        <taxon>Lysinibacillus</taxon>
    </lineage>
</organism>
<evidence type="ECO:0000256" key="1">
    <source>
        <dbReference type="SAM" id="Phobius"/>
    </source>
</evidence>
<keyword evidence="1" id="KW-1133">Transmembrane helix</keyword>
<evidence type="ECO:0000313" key="2">
    <source>
        <dbReference type="EMBL" id="MEQ6353658.1"/>
    </source>
</evidence>
<gene>
    <name evidence="2" type="ORF">ABNX05_03430</name>
</gene>
<sequence length="189" mass="21782">MRLILLIIMMSISLTTIFPIQSHALSCVELEGPAINHFDTAIVGTVLDVKNDSVREGFTGLIETKKYVLIDIEKSWKTEVNSQLIFEADFTWAYNFEKGKNYIIYLNEEKGNYFNSPCSPVVLVESNNDYEHLLGEGLKPKKEVNLGYKMLFKHDKDLDFELVILIIAISLILFWRWNSKRVKSSKKVD</sequence>
<reference evidence="2 3" key="1">
    <citation type="submission" date="2024-06" db="EMBL/GenBank/DDBJ databases">
        <title>Lysinibacillus zambalefons sp. nov., a Novel Firmicute Isolated from the Poon Bato Zambales Hyperalkaline Spring.</title>
        <authorList>
            <person name="Aja J.A."/>
            <person name="Lazaro J.E.H."/>
            <person name="Llorin L.D."/>
            <person name="Lim K.R."/>
            <person name="Teodosio J."/>
            <person name="Dalisay D.S."/>
        </authorList>
    </citation>
    <scope>NUCLEOTIDE SEQUENCE [LARGE SCALE GENOMIC DNA]</scope>
    <source>
        <strain evidence="2 3">M3</strain>
    </source>
</reference>
<dbReference type="Proteomes" id="UP001478862">
    <property type="component" value="Unassembled WGS sequence"/>
</dbReference>
<keyword evidence="3" id="KW-1185">Reference proteome</keyword>
<protein>
    <submittedName>
        <fullName evidence="2">Uncharacterized protein</fullName>
    </submittedName>
</protein>
<feature type="transmembrane region" description="Helical" evidence="1">
    <location>
        <begin position="160"/>
        <end position="177"/>
    </location>
</feature>
<dbReference type="EMBL" id="JBEGDG010000002">
    <property type="protein sequence ID" value="MEQ6353658.1"/>
    <property type="molecule type" value="Genomic_DNA"/>
</dbReference>
<evidence type="ECO:0000313" key="3">
    <source>
        <dbReference type="Proteomes" id="UP001478862"/>
    </source>
</evidence>
<name>A0ABV1MQW7_9BACI</name>
<dbReference type="RefSeq" id="WP_349658429.1">
    <property type="nucleotide sequence ID" value="NZ_JBEGDG010000002.1"/>
</dbReference>
<accession>A0ABV1MQW7</accession>